<evidence type="ECO:0000256" key="9">
    <source>
        <dbReference type="ARBA" id="ARBA00023136"/>
    </source>
</evidence>
<dbReference type="InterPro" id="IPR003593">
    <property type="entry name" value="AAA+_ATPase"/>
</dbReference>
<evidence type="ECO:0000256" key="8">
    <source>
        <dbReference type="ARBA" id="ARBA00022989"/>
    </source>
</evidence>
<feature type="transmembrane region" description="Helical" evidence="10">
    <location>
        <begin position="604"/>
        <end position="630"/>
    </location>
</feature>
<reference evidence="14" key="1">
    <citation type="journal article" date="2018" name="Nat. Microbiol.">
        <title>Leveraging single-cell genomics to expand the fungal tree of life.</title>
        <authorList>
            <person name="Ahrendt S.R."/>
            <person name="Quandt C.A."/>
            <person name="Ciobanu D."/>
            <person name="Clum A."/>
            <person name="Salamov A."/>
            <person name="Andreopoulos B."/>
            <person name="Cheng J.F."/>
            <person name="Woyke T."/>
            <person name="Pelin A."/>
            <person name="Henrissat B."/>
            <person name="Reynolds N.K."/>
            <person name="Benny G.L."/>
            <person name="Smith M.E."/>
            <person name="James T.Y."/>
            <person name="Grigoriev I.V."/>
        </authorList>
    </citation>
    <scope>NUCLEOTIDE SEQUENCE [LARGE SCALE GENOMIC DNA]</scope>
    <source>
        <strain evidence="14">RSA 1356</strain>
    </source>
</reference>
<dbReference type="CDD" id="cd18580">
    <property type="entry name" value="ABC_6TM_ABCC_D2"/>
    <property type="match status" value="1"/>
</dbReference>
<dbReference type="Gene3D" id="1.20.1560.10">
    <property type="entry name" value="ABC transporter type 1, transmembrane domain"/>
    <property type="match status" value="2"/>
</dbReference>
<keyword evidence="8 10" id="KW-1133">Transmembrane helix</keyword>
<evidence type="ECO:0000256" key="1">
    <source>
        <dbReference type="ARBA" id="ARBA00004141"/>
    </source>
</evidence>
<comment type="subcellular location">
    <subcellularLocation>
        <location evidence="1">Membrane</location>
        <topology evidence="1">Multi-pass membrane protein</topology>
    </subcellularLocation>
</comment>
<organism evidence="13 14">
    <name type="scientific">Thamnocephalis sphaerospora</name>
    <dbReference type="NCBI Taxonomy" id="78915"/>
    <lineage>
        <taxon>Eukaryota</taxon>
        <taxon>Fungi</taxon>
        <taxon>Fungi incertae sedis</taxon>
        <taxon>Zoopagomycota</taxon>
        <taxon>Zoopagomycotina</taxon>
        <taxon>Zoopagomycetes</taxon>
        <taxon>Zoopagales</taxon>
        <taxon>Sigmoideomycetaceae</taxon>
        <taxon>Thamnocephalis</taxon>
    </lineage>
</organism>
<dbReference type="FunFam" id="1.20.1560.10:FF:000013">
    <property type="entry name" value="ABC transporter C family member 2"/>
    <property type="match status" value="1"/>
</dbReference>
<evidence type="ECO:0000256" key="7">
    <source>
        <dbReference type="ARBA" id="ARBA00022840"/>
    </source>
</evidence>
<evidence type="ECO:0000256" key="3">
    <source>
        <dbReference type="ARBA" id="ARBA00022448"/>
    </source>
</evidence>
<dbReference type="Proteomes" id="UP000271241">
    <property type="component" value="Unassembled WGS sequence"/>
</dbReference>
<dbReference type="AlphaFoldDB" id="A0A4P9XJ02"/>
<name>A0A4P9XJ02_9FUNG</name>
<keyword evidence="3" id="KW-0813">Transport</keyword>
<keyword evidence="7" id="KW-0067">ATP-binding</keyword>
<dbReference type="PANTHER" id="PTHR24223">
    <property type="entry name" value="ATP-BINDING CASSETTE SUB-FAMILY C"/>
    <property type="match status" value="1"/>
</dbReference>
<dbReference type="PROSITE" id="PS50929">
    <property type="entry name" value="ABC_TM1F"/>
    <property type="match status" value="2"/>
</dbReference>
<comment type="similarity">
    <text evidence="2">Belongs to the ABC transporter superfamily. ABCC family. Conjugate transporter (TC 3.A.1.208) subfamily.</text>
</comment>
<dbReference type="SUPFAM" id="SSF52540">
    <property type="entry name" value="P-loop containing nucleoside triphosphate hydrolases"/>
    <property type="match status" value="2"/>
</dbReference>
<feature type="domain" description="ABC transporter" evidence="11">
    <location>
        <begin position="248"/>
        <end position="492"/>
    </location>
</feature>
<dbReference type="FunFam" id="3.40.50.300:FF:000163">
    <property type="entry name" value="Multidrug resistance-associated protein member 4"/>
    <property type="match status" value="1"/>
</dbReference>
<dbReference type="InterPro" id="IPR044726">
    <property type="entry name" value="ABCC_6TM_D2"/>
</dbReference>
<feature type="non-terminal residue" evidence="13">
    <location>
        <position position="1"/>
    </location>
</feature>
<evidence type="ECO:0000256" key="4">
    <source>
        <dbReference type="ARBA" id="ARBA00022692"/>
    </source>
</evidence>
<keyword evidence="6" id="KW-0547">Nucleotide-binding</keyword>
<dbReference type="GO" id="GO:0140359">
    <property type="term" value="F:ABC-type transporter activity"/>
    <property type="evidence" value="ECO:0007669"/>
    <property type="project" value="InterPro"/>
</dbReference>
<feature type="transmembrane region" description="Helical" evidence="10">
    <location>
        <begin position="64"/>
        <end position="88"/>
    </location>
</feature>
<dbReference type="PROSITE" id="PS00211">
    <property type="entry name" value="ABC_TRANSPORTER_1"/>
    <property type="match status" value="2"/>
</dbReference>
<sequence>ALVYQKTLTSAAIAKTSTGYITNLVSNDVNYFVRLVYRMQYLWLAPVELLVVTGILYRRVGWPVFAGISVYLLFLPIQVWAAQSVAVIRKKCSTLRDARLLQLNNVLKGIELIKLYAWEDPLAQKVNRQRNKELKQLYKNGIITGICSSLTTVVAPVASLCIIVVCYATNRPLPADTVFLVIGFLNLLQVTVGGYVVTAVMQWMGCHIAIGRISSFLQLPEQSTMSHTTARDDNADAEVARVGEGAVVRIDQANFNWNKSEFSTIGSADSDNAPVLSSISLSLDESELLAVIGSVGRQVGKTSLCMALLGELPPESGSVYVRARSSRASESQHIAYVPQSPWMLSGTVRDNILFGSAYSSERMRIVLDACALSEDVRALPHGEMTFVGERGITLSGGQKARISIARAVYSQADFYIFDDPLSAVDPHVAQHLFQSVICGLLKGQPRILVTHQLQFLPKCDKIMLLEQGSIKLYGNPRDVLEALHESTVRSNSDAVSTALIDSLQSHLSNARPSLDGALGVRTEVAECDTTIDVVDNRMQSERMAVGSISPSVYMRFIAAGVSAPLVVLMLSLVASAHANMLGAHWVLAKWTRGGSSITSAGSTIGLYSGLIATLLVIMLAGDIIFMLLGVTTARNLFRKMLDAVLAAPAHFFHVNPHGRIINRFSSDQAHVDESLQIILLITIRRFLFTLGAIITVGIVNPYTLMALPLVAGLLWMLRRYFMFANRQVKRIGSVARSPMYSHLSETLSGLSTVRAYKAQARFRRQFSTAQNAYIRAHFTQISCNSWLEAHVKGCVWIFTLTVFFFSVAVSNIEASFVALALIELVNLVGSVQAFIERMAEAEVQFVSVERILEYTALDPEPPRHTDTQPPPDWPSKGAIEFCDMSLTYPGTKDPVLQHISLNISPGEKIGVVGRTGAGKSSLLATLFRLCDAEPANSILIDGIAVSALGVHDLRSRLSIIPQTPVLFHGSLRFNIDPLGEHSDLDIWRALRAAELGPKVEALPGKLDAEVEEDGRNFSAGEQQLISLCRAILRNSRIVVMDEATANVDTATDYRIQNAIRRHFREATVLTIAHRLDTVSLGADRIVVVDAGLIREFGRPEDLLAQTSSATAPDGYGWLHGMVRQAGEAGELAIKRAKEKRALLEGTVA</sequence>
<protein>
    <submittedName>
        <fullName evidence="13">P-loop containing nucleoside triphosphate hydrolase protein</fullName>
    </submittedName>
</protein>
<evidence type="ECO:0000313" key="14">
    <source>
        <dbReference type="Proteomes" id="UP000271241"/>
    </source>
</evidence>
<dbReference type="InterPro" id="IPR017871">
    <property type="entry name" value="ABC_transporter-like_CS"/>
</dbReference>
<dbReference type="GO" id="GO:0005524">
    <property type="term" value="F:ATP binding"/>
    <property type="evidence" value="ECO:0007669"/>
    <property type="project" value="UniProtKB-KW"/>
</dbReference>
<dbReference type="InterPro" id="IPR044746">
    <property type="entry name" value="ABCC_6TM_D1"/>
</dbReference>
<dbReference type="Gene3D" id="3.40.50.300">
    <property type="entry name" value="P-loop containing nucleotide triphosphate hydrolases"/>
    <property type="match status" value="2"/>
</dbReference>
<evidence type="ECO:0000313" key="13">
    <source>
        <dbReference type="EMBL" id="RKP05696.1"/>
    </source>
</evidence>
<keyword evidence="14" id="KW-1185">Reference proteome</keyword>
<keyword evidence="13" id="KW-0378">Hydrolase</keyword>
<evidence type="ECO:0000256" key="2">
    <source>
        <dbReference type="ARBA" id="ARBA00009726"/>
    </source>
</evidence>
<dbReference type="PROSITE" id="PS50893">
    <property type="entry name" value="ABC_TRANSPORTER_2"/>
    <property type="match status" value="2"/>
</dbReference>
<dbReference type="InterPro" id="IPR050173">
    <property type="entry name" value="ABC_transporter_C-like"/>
</dbReference>
<dbReference type="STRING" id="78915.A0A4P9XJ02"/>
<feature type="transmembrane region" description="Helical" evidence="10">
    <location>
        <begin position="552"/>
        <end position="574"/>
    </location>
</feature>
<gene>
    <name evidence="13" type="ORF">THASP1DRAFT_19482</name>
</gene>
<proteinExistence type="inferred from homology"/>
<dbReference type="CDD" id="cd03244">
    <property type="entry name" value="ABCC_MRP_domain2"/>
    <property type="match status" value="1"/>
</dbReference>
<dbReference type="Pfam" id="PF00664">
    <property type="entry name" value="ABC_membrane"/>
    <property type="match status" value="2"/>
</dbReference>
<dbReference type="CDD" id="cd03250">
    <property type="entry name" value="ABCC_MRP_domain1"/>
    <property type="match status" value="1"/>
</dbReference>
<evidence type="ECO:0000259" key="12">
    <source>
        <dbReference type="PROSITE" id="PS50929"/>
    </source>
</evidence>
<feature type="transmembrane region" description="Helical" evidence="10">
    <location>
        <begin position="41"/>
        <end position="58"/>
    </location>
</feature>
<dbReference type="EMBL" id="KZ993055">
    <property type="protein sequence ID" value="RKP05696.1"/>
    <property type="molecule type" value="Genomic_DNA"/>
</dbReference>
<dbReference type="Pfam" id="PF00005">
    <property type="entry name" value="ABC_tran"/>
    <property type="match status" value="2"/>
</dbReference>
<dbReference type="GO" id="GO:0016020">
    <property type="term" value="C:membrane"/>
    <property type="evidence" value="ECO:0007669"/>
    <property type="project" value="UniProtKB-SubCell"/>
</dbReference>
<evidence type="ECO:0000259" key="11">
    <source>
        <dbReference type="PROSITE" id="PS50893"/>
    </source>
</evidence>
<evidence type="ECO:0000256" key="6">
    <source>
        <dbReference type="ARBA" id="ARBA00022741"/>
    </source>
</evidence>
<accession>A0A4P9XJ02</accession>
<dbReference type="FunFam" id="3.40.50.300:FF:000973">
    <property type="entry name" value="Multidrug resistance-associated protein 4"/>
    <property type="match status" value="1"/>
</dbReference>
<dbReference type="SUPFAM" id="SSF90123">
    <property type="entry name" value="ABC transporter transmembrane region"/>
    <property type="match status" value="2"/>
</dbReference>
<dbReference type="InterPro" id="IPR003439">
    <property type="entry name" value="ABC_transporter-like_ATP-bd"/>
</dbReference>
<dbReference type="InterPro" id="IPR036640">
    <property type="entry name" value="ABC1_TM_sf"/>
</dbReference>
<dbReference type="OrthoDB" id="6500128at2759"/>
<feature type="transmembrane region" description="Helical" evidence="10">
    <location>
        <begin position="677"/>
        <end position="698"/>
    </location>
</feature>
<feature type="domain" description="ABC transmembrane type-1" evidence="12">
    <location>
        <begin position="15"/>
        <end position="189"/>
    </location>
</feature>
<dbReference type="InterPro" id="IPR027417">
    <property type="entry name" value="P-loop_NTPase"/>
</dbReference>
<keyword evidence="9 10" id="KW-0472">Membrane</keyword>
<feature type="transmembrane region" description="Helical" evidence="10">
    <location>
        <begin position="142"/>
        <end position="165"/>
    </location>
</feature>
<feature type="transmembrane region" description="Helical" evidence="10">
    <location>
        <begin position="177"/>
        <end position="197"/>
    </location>
</feature>
<keyword evidence="4 10" id="KW-0812">Transmembrane</keyword>
<feature type="domain" description="ABC transmembrane type-1" evidence="12">
    <location>
        <begin position="585"/>
        <end position="840"/>
    </location>
</feature>
<feature type="domain" description="ABC transporter" evidence="11">
    <location>
        <begin position="879"/>
        <end position="1115"/>
    </location>
</feature>
<dbReference type="GO" id="GO:0016887">
    <property type="term" value="F:ATP hydrolysis activity"/>
    <property type="evidence" value="ECO:0007669"/>
    <property type="project" value="InterPro"/>
</dbReference>
<dbReference type="CDD" id="cd18579">
    <property type="entry name" value="ABC_6TM_ABCC_D1"/>
    <property type="match status" value="1"/>
</dbReference>
<dbReference type="PANTHER" id="PTHR24223:SF456">
    <property type="entry name" value="MULTIDRUG RESISTANCE-ASSOCIATED PROTEIN LETHAL(2)03659"/>
    <property type="match status" value="1"/>
</dbReference>
<evidence type="ECO:0000256" key="5">
    <source>
        <dbReference type="ARBA" id="ARBA00022737"/>
    </source>
</evidence>
<evidence type="ECO:0000256" key="10">
    <source>
        <dbReference type="SAM" id="Phobius"/>
    </source>
</evidence>
<dbReference type="InterPro" id="IPR011527">
    <property type="entry name" value="ABC1_TM_dom"/>
</dbReference>
<keyword evidence="5" id="KW-0677">Repeat</keyword>
<dbReference type="SMART" id="SM00382">
    <property type="entry name" value="AAA"/>
    <property type="match status" value="2"/>
</dbReference>